<evidence type="ECO:0000256" key="5">
    <source>
        <dbReference type="ARBA" id="ARBA00023002"/>
    </source>
</evidence>
<feature type="domain" description="Acyl-CoA dehydrogenase/oxidase C-terminal" evidence="7">
    <location>
        <begin position="228"/>
        <end position="372"/>
    </location>
</feature>
<sequence length="377" mass="41912">MVIELTPEQIKYQKEFEDFVKEAIIPVADENDRLGRTEPSLIEKIAEKGYLGAMIPKQYDGMGLDNITLGILNEEFAKGCSSMRNLLTVHGMAALALLRWGTETQRDTWLNKMAKGEAIGAFALTEPRIGSDAKSIEATAVADGDDYVINGKKKWITMGQIADFFILFAKCEDKPTAFIVEKDRVGFSKKPMSGLLGVRASMIAELTLENCRIPKENLVGRIGTGLSHVALSCLDYGRYSVACGCVGVAQAALEDSLRYAKERQQFNSTINGNQLIQKMITEMVVNIKAARQLYYKAGYLKDICDPDSIMETWVVKYFASTMLTKITSDAIQIHGGNGVSNEYRVERYFRDARVNEIIEGTTQIHEVLIANNAFRSI</sequence>
<keyword evidence="11" id="KW-1185">Reference proteome</keyword>
<dbReference type="GO" id="GO:0003995">
    <property type="term" value="F:acyl-CoA dehydrogenase activity"/>
    <property type="evidence" value="ECO:0007669"/>
    <property type="project" value="InterPro"/>
</dbReference>
<protein>
    <submittedName>
        <fullName evidence="10">Acyl-CoA dehydrogenase domain-containing protein</fullName>
    </submittedName>
</protein>
<proteinExistence type="inferred from homology"/>
<dbReference type="InterPro" id="IPR036250">
    <property type="entry name" value="AcylCo_DH-like_C"/>
</dbReference>
<evidence type="ECO:0000256" key="3">
    <source>
        <dbReference type="ARBA" id="ARBA00022630"/>
    </source>
</evidence>
<dbReference type="SUPFAM" id="SSF47203">
    <property type="entry name" value="Acyl-CoA dehydrogenase C-terminal domain-like"/>
    <property type="match status" value="1"/>
</dbReference>
<dbReference type="PIRSF" id="PIRSF016578">
    <property type="entry name" value="HsaA"/>
    <property type="match status" value="1"/>
</dbReference>
<dbReference type="PROSITE" id="PS00073">
    <property type="entry name" value="ACYL_COA_DH_2"/>
    <property type="match status" value="1"/>
</dbReference>
<dbReference type="InterPro" id="IPR006091">
    <property type="entry name" value="Acyl-CoA_Oxase/DH_mid-dom"/>
</dbReference>
<evidence type="ECO:0000256" key="4">
    <source>
        <dbReference type="ARBA" id="ARBA00022827"/>
    </source>
</evidence>
<dbReference type="SUPFAM" id="SSF56645">
    <property type="entry name" value="Acyl-CoA dehydrogenase NM domain-like"/>
    <property type="match status" value="1"/>
</dbReference>
<evidence type="ECO:0000313" key="10">
    <source>
        <dbReference type="EMBL" id="ADL53613.1"/>
    </source>
</evidence>
<dbReference type="KEGG" id="ccb:Clocel_3947"/>
<dbReference type="InterPro" id="IPR046373">
    <property type="entry name" value="Acyl-CoA_Oxase/DH_mid-dom_sf"/>
</dbReference>
<dbReference type="InterPro" id="IPR009075">
    <property type="entry name" value="AcylCo_DH/oxidase_C"/>
</dbReference>
<name>D9SLH6_CLOC7</name>
<dbReference type="EMBL" id="CP002160">
    <property type="protein sequence ID" value="ADL53613.1"/>
    <property type="molecule type" value="Genomic_DNA"/>
</dbReference>
<dbReference type="InterPro" id="IPR013786">
    <property type="entry name" value="AcylCoA_DH/ox_N"/>
</dbReference>
<evidence type="ECO:0000256" key="1">
    <source>
        <dbReference type="ARBA" id="ARBA00001974"/>
    </source>
</evidence>
<accession>D9SLH6</accession>
<dbReference type="HOGENOM" id="CLU_018204_0_2_9"/>
<dbReference type="Pfam" id="PF02770">
    <property type="entry name" value="Acyl-CoA_dh_M"/>
    <property type="match status" value="1"/>
</dbReference>
<reference evidence="10 11" key="1">
    <citation type="submission" date="2010-08" db="EMBL/GenBank/DDBJ databases">
        <title>Complete sequence of Clostridium cellulovorans 743B.</title>
        <authorList>
            <consortium name="US DOE Joint Genome Institute"/>
            <person name="Lucas S."/>
            <person name="Copeland A."/>
            <person name="Lapidus A."/>
            <person name="Cheng J.-F."/>
            <person name="Bruce D."/>
            <person name="Goodwin L."/>
            <person name="Pitluck S."/>
            <person name="Chertkov O."/>
            <person name="Detter J.C."/>
            <person name="Han C."/>
            <person name="Tapia R."/>
            <person name="Land M."/>
            <person name="Hauser L."/>
            <person name="Chang Y.-J."/>
            <person name="Jeffries C."/>
            <person name="Kyrpides N."/>
            <person name="Ivanova N."/>
            <person name="Mikhailova N."/>
            <person name="Hemme C.L."/>
            <person name="Woyke T."/>
        </authorList>
    </citation>
    <scope>NUCLEOTIDE SEQUENCE [LARGE SCALE GENOMIC DNA]</scope>
    <source>
        <strain evidence="11">ATCC 35296 / DSM 3052 / OCM 3 / 743B</strain>
    </source>
</reference>
<keyword evidence="4 6" id="KW-0274">FAD</keyword>
<feature type="domain" description="Acyl-CoA oxidase/dehydrogenase middle" evidence="8">
    <location>
        <begin position="121"/>
        <end position="211"/>
    </location>
</feature>
<comment type="cofactor">
    <cofactor evidence="1 6">
        <name>FAD</name>
        <dbReference type="ChEBI" id="CHEBI:57692"/>
    </cofactor>
</comment>
<dbReference type="eggNOG" id="COG1960">
    <property type="taxonomic scope" value="Bacteria"/>
</dbReference>
<dbReference type="Gene3D" id="1.10.540.10">
    <property type="entry name" value="Acyl-CoA dehydrogenase/oxidase, N-terminal domain"/>
    <property type="match status" value="1"/>
</dbReference>
<dbReference type="AlphaFoldDB" id="D9SLH6"/>
<dbReference type="Gene3D" id="2.40.110.10">
    <property type="entry name" value="Butyryl-CoA Dehydrogenase, subunit A, domain 2"/>
    <property type="match status" value="1"/>
</dbReference>
<dbReference type="InterPro" id="IPR006089">
    <property type="entry name" value="Acyl-CoA_DH_CS"/>
</dbReference>
<dbReference type="STRING" id="573061.Clocel_3947"/>
<evidence type="ECO:0000256" key="6">
    <source>
        <dbReference type="RuleBase" id="RU362125"/>
    </source>
</evidence>
<dbReference type="FunFam" id="2.40.110.10:FF:000002">
    <property type="entry name" value="Acyl-CoA dehydrogenase fadE12"/>
    <property type="match status" value="1"/>
</dbReference>
<dbReference type="RefSeq" id="WP_010073957.1">
    <property type="nucleotide sequence ID" value="NC_014393.1"/>
</dbReference>
<keyword evidence="5 6" id="KW-0560">Oxidoreductase</keyword>
<dbReference type="InterPro" id="IPR009100">
    <property type="entry name" value="AcylCoA_DH/oxidase_NM_dom_sf"/>
</dbReference>
<dbReference type="Pfam" id="PF00441">
    <property type="entry name" value="Acyl-CoA_dh_1"/>
    <property type="match status" value="1"/>
</dbReference>
<evidence type="ECO:0000313" key="11">
    <source>
        <dbReference type="Proteomes" id="UP000002730"/>
    </source>
</evidence>
<dbReference type="OrthoDB" id="9802447at2"/>
<dbReference type="FunFam" id="1.20.140.10:FF:000004">
    <property type="entry name" value="Acyl-CoA dehydrogenase FadE25"/>
    <property type="match status" value="1"/>
</dbReference>
<dbReference type="PANTHER" id="PTHR43884">
    <property type="entry name" value="ACYL-COA DEHYDROGENASE"/>
    <property type="match status" value="1"/>
</dbReference>
<keyword evidence="3 6" id="KW-0285">Flavoprotein</keyword>
<dbReference type="GO" id="GO:0050660">
    <property type="term" value="F:flavin adenine dinucleotide binding"/>
    <property type="evidence" value="ECO:0007669"/>
    <property type="project" value="InterPro"/>
</dbReference>
<evidence type="ECO:0000259" key="9">
    <source>
        <dbReference type="Pfam" id="PF02771"/>
    </source>
</evidence>
<dbReference type="PANTHER" id="PTHR43884:SF12">
    <property type="entry name" value="ISOVALERYL-COA DEHYDROGENASE, MITOCHONDRIAL-RELATED"/>
    <property type="match status" value="1"/>
</dbReference>
<evidence type="ECO:0000256" key="2">
    <source>
        <dbReference type="ARBA" id="ARBA00009347"/>
    </source>
</evidence>
<dbReference type="Pfam" id="PF02771">
    <property type="entry name" value="Acyl-CoA_dh_N"/>
    <property type="match status" value="1"/>
</dbReference>
<dbReference type="Gene3D" id="1.20.140.10">
    <property type="entry name" value="Butyryl-CoA Dehydrogenase, subunit A, domain 3"/>
    <property type="match status" value="1"/>
</dbReference>
<comment type="similarity">
    <text evidence="2 6">Belongs to the acyl-CoA dehydrogenase family.</text>
</comment>
<evidence type="ECO:0000259" key="8">
    <source>
        <dbReference type="Pfam" id="PF02770"/>
    </source>
</evidence>
<dbReference type="Proteomes" id="UP000002730">
    <property type="component" value="Chromosome"/>
</dbReference>
<organism evidence="10 11">
    <name type="scientific">Clostridium cellulovorans (strain ATCC 35296 / DSM 3052 / OCM 3 / 743B)</name>
    <dbReference type="NCBI Taxonomy" id="573061"/>
    <lineage>
        <taxon>Bacteria</taxon>
        <taxon>Bacillati</taxon>
        <taxon>Bacillota</taxon>
        <taxon>Clostridia</taxon>
        <taxon>Eubacteriales</taxon>
        <taxon>Clostridiaceae</taxon>
        <taxon>Clostridium</taxon>
    </lineage>
</organism>
<evidence type="ECO:0000259" key="7">
    <source>
        <dbReference type="Pfam" id="PF00441"/>
    </source>
</evidence>
<dbReference type="InterPro" id="IPR037069">
    <property type="entry name" value="AcylCoA_DH/ox_N_sf"/>
</dbReference>
<gene>
    <name evidence="10" type="ordered locus">Clocel_3947</name>
</gene>
<feature type="domain" description="Acyl-CoA dehydrogenase/oxidase N-terminal" evidence="9">
    <location>
        <begin position="6"/>
        <end position="117"/>
    </location>
</feature>